<accession>A0A919XBN9</accession>
<name>A0A919XBN9_9BACI</name>
<feature type="binding site" evidence="14">
    <location>
        <position position="672"/>
    </location>
    <ligand>
        <name>Zn(2+)</name>
        <dbReference type="ChEBI" id="CHEBI:29105"/>
    </ligand>
</feature>
<keyword evidence="8 14" id="KW-0067">ATP-binding</keyword>
<dbReference type="FunFam" id="3.30.980.10:FF:000004">
    <property type="entry name" value="Alanine--tRNA ligase, cytoplasmic"/>
    <property type="match status" value="1"/>
</dbReference>
<dbReference type="Gene3D" id="3.10.310.40">
    <property type="match status" value="1"/>
</dbReference>
<evidence type="ECO:0000256" key="4">
    <source>
        <dbReference type="ARBA" id="ARBA00022598"/>
    </source>
</evidence>
<dbReference type="GO" id="GO:0005829">
    <property type="term" value="C:cytosol"/>
    <property type="evidence" value="ECO:0007669"/>
    <property type="project" value="TreeGrafter"/>
</dbReference>
<keyword evidence="11 14" id="KW-0030">Aminoacyl-tRNA synthetase</keyword>
<evidence type="ECO:0000256" key="3">
    <source>
        <dbReference type="ARBA" id="ARBA00022555"/>
    </source>
</evidence>
<gene>
    <name evidence="17" type="primary">alaS_2</name>
    <name evidence="14" type="synonym">alaS</name>
    <name evidence="17" type="ORF">J43TS3_22440</name>
</gene>
<dbReference type="Gene3D" id="2.40.30.130">
    <property type="match status" value="1"/>
</dbReference>
<feature type="coiled-coil region" evidence="15">
    <location>
        <begin position="734"/>
        <end position="761"/>
    </location>
</feature>
<dbReference type="CDD" id="cd00673">
    <property type="entry name" value="AlaRS_core"/>
    <property type="match status" value="1"/>
</dbReference>
<protein>
    <recommendedName>
        <fullName evidence="14">Alanine--tRNA ligase</fullName>
        <ecNumber evidence="14">6.1.1.7</ecNumber>
    </recommendedName>
    <alternativeName>
        <fullName evidence="14">Alanyl-tRNA synthetase</fullName>
        <shortName evidence="14">AlaRS</shortName>
    </alternativeName>
</protein>
<feature type="binding site" evidence="14">
    <location>
        <position position="566"/>
    </location>
    <ligand>
        <name>Zn(2+)</name>
        <dbReference type="ChEBI" id="CHEBI:29105"/>
    </ligand>
</feature>
<dbReference type="PRINTS" id="PR00980">
    <property type="entry name" value="TRNASYNTHALA"/>
</dbReference>
<evidence type="ECO:0000256" key="13">
    <source>
        <dbReference type="ARBA" id="ARBA00048300"/>
    </source>
</evidence>
<feature type="binding site" evidence="14">
    <location>
        <position position="668"/>
    </location>
    <ligand>
        <name>Zn(2+)</name>
        <dbReference type="ChEBI" id="CHEBI:29105"/>
    </ligand>
</feature>
<keyword evidence="9 14" id="KW-0694">RNA-binding</keyword>
<dbReference type="Gene3D" id="3.30.930.10">
    <property type="entry name" value="Bira Bifunctional Protein, Domain 2"/>
    <property type="match status" value="1"/>
</dbReference>
<dbReference type="GO" id="GO:0140096">
    <property type="term" value="F:catalytic activity, acting on a protein"/>
    <property type="evidence" value="ECO:0007669"/>
    <property type="project" value="UniProtKB-ARBA"/>
</dbReference>
<dbReference type="AlphaFoldDB" id="A0A919XBN9"/>
<evidence type="ECO:0000256" key="9">
    <source>
        <dbReference type="ARBA" id="ARBA00022884"/>
    </source>
</evidence>
<dbReference type="SUPFAM" id="SSF101353">
    <property type="entry name" value="Putative anticodon-binding domain of alanyl-tRNA synthetase (AlaRS)"/>
    <property type="match status" value="1"/>
</dbReference>
<dbReference type="Proteomes" id="UP000676917">
    <property type="component" value="Unassembled WGS sequence"/>
</dbReference>
<dbReference type="EMBL" id="BORP01000004">
    <property type="protein sequence ID" value="GIO27633.1"/>
    <property type="molecule type" value="Genomic_DNA"/>
</dbReference>
<dbReference type="SUPFAM" id="SSF55186">
    <property type="entry name" value="ThrRS/AlaRS common domain"/>
    <property type="match status" value="1"/>
</dbReference>
<keyword evidence="2 14" id="KW-0963">Cytoplasm</keyword>
<dbReference type="SUPFAM" id="SSF50447">
    <property type="entry name" value="Translation proteins"/>
    <property type="match status" value="1"/>
</dbReference>
<dbReference type="Pfam" id="PF07973">
    <property type="entry name" value="tRNA_SAD"/>
    <property type="match status" value="1"/>
</dbReference>
<evidence type="ECO:0000256" key="5">
    <source>
        <dbReference type="ARBA" id="ARBA00022723"/>
    </source>
</evidence>
<dbReference type="Gene3D" id="3.30.54.20">
    <property type="match status" value="1"/>
</dbReference>
<dbReference type="HAMAP" id="MF_00036_B">
    <property type="entry name" value="Ala_tRNA_synth_B"/>
    <property type="match status" value="1"/>
</dbReference>
<dbReference type="InterPro" id="IPR002318">
    <property type="entry name" value="Ala-tRNA-lgiase_IIc"/>
</dbReference>
<dbReference type="InterPro" id="IPR018165">
    <property type="entry name" value="Ala-tRNA-synth_IIc_core"/>
</dbReference>
<evidence type="ECO:0000256" key="14">
    <source>
        <dbReference type="HAMAP-Rule" id="MF_00036"/>
    </source>
</evidence>
<dbReference type="InterPro" id="IPR012947">
    <property type="entry name" value="tRNA_SAD"/>
</dbReference>
<evidence type="ECO:0000256" key="10">
    <source>
        <dbReference type="ARBA" id="ARBA00022917"/>
    </source>
</evidence>
<feature type="domain" description="Alanyl-transfer RNA synthetases family profile" evidence="16">
    <location>
        <begin position="4"/>
        <end position="711"/>
    </location>
</feature>
<evidence type="ECO:0000256" key="11">
    <source>
        <dbReference type="ARBA" id="ARBA00023146"/>
    </source>
</evidence>
<keyword evidence="3 14" id="KW-0820">tRNA-binding</keyword>
<dbReference type="PROSITE" id="PS50860">
    <property type="entry name" value="AA_TRNA_LIGASE_II_ALA"/>
    <property type="match status" value="1"/>
</dbReference>
<dbReference type="Gene3D" id="3.30.980.10">
    <property type="entry name" value="Threonyl-trna Synthetase, Chain A, domain 2"/>
    <property type="match status" value="1"/>
</dbReference>
<evidence type="ECO:0000256" key="8">
    <source>
        <dbReference type="ARBA" id="ARBA00022840"/>
    </source>
</evidence>
<dbReference type="GO" id="GO:0006419">
    <property type="term" value="P:alanyl-tRNA aminoacylation"/>
    <property type="evidence" value="ECO:0007669"/>
    <property type="project" value="UniProtKB-UniRule"/>
</dbReference>
<evidence type="ECO:0000256" key="7">
    <source>
        <dbReference type="ARBA" id="ARBA00022833"/>
    </source>
</evidence>
<dbReference type="FunFam" id="3.30.930.10:FF:000046">
    <property type="entry name" value="Alanine--tRNA ligase"/>
    <property type="match status" value="1"/>
</dbReference>
<comment type="cofactor">
    <cofactor evidence="14">
        <name>Zn(2+)</name>
        <dbReference type="ChEBI" id="CHEBI:29105"/>
    </cofactor>
    <text evidence="14">Binds 1 zinc ion per subunit.</text>
</comment>
<keyword evidence="15" id="KW-0175">Coiled coil</keyword>
<organism evidence="17 18">
    <name type="scientific">Ornithinibacillus bavariensis</name>
    <dbReference type="NCBI Taxonomy" id="545502"/>
    <lineage>
        <taxon>Bacteria</taxon>
        <taxon>Bacillati</taxon>
        <taxon>Bacillota</taxon>
        <taxon>Bacilli</taxon>
        <taxon>Bacillales</taxon>
        <taxon>Bacillaceae</taxon>
        <taxon>Ornithinibacillus</taxon>
    </lineage>
</organism>
<dbReference type="InterPro" id="IPR023033">
    <property type="entry name" value="Ala_tRNA_ligase_euk/bac"/>
</dbReference>
<evidence type="ECO:0000256" key="12">
    <source>
        <dbReference type="ARBA" id="ARBA00024779"/>
    </source>
</evidence>
<dbReference type="Pfam" id="PF01411">
    <property type="entry name" value="tRNA-synt_2c"/>
    <property type="match status" value="1"/>
</dbReference>
<dbReference type="EC" id="6.1.1.7" evidence="14"/>
<keyword evidence="6 14" id="KW-0547">Nucleotide-binding</keyword>
<keyword evidence="7 14" id="KW-0862">Zinc</keyword>
<comment type="caution">
    <text evidence="17">The sequence shown here is derived from an EMBL/GenBank/DDBJ whole genome shotgun (WGS) entry which is preliminary data.</text>
</comment>
<evidence type="ECO:0000256" key="1">
    <source>
        <dbReference type="ARBA" id="ARBA00008226"/>
    </source>
</evidence>
<dbReference type="GO" id="GO:0000049">
    <property type="term" value="F:tRNA binding"/>
    <property type="evidence" value="ECO:0007669"/>
    <property type="project" value="UniProtKB-KW"/>
</dbReference>
<comment type="similarity">
    <text evidence="1 14">Belongs to the class-II aminoacyl-tRNA synthetase family.</text>
</comment>
<dbReference type="GO" id="GO:0002161">
    <property type="term" value="F:aminoacyl-tRNA deacylase activity"/>
    <property type="evidence" value="ECO:0007669"/>
    <property type="project" value="TreeGrafter"/>
</dbReference>
<comment type="subcellular location">
    <subcellularLocation>
        <location evidence="14">Cytoplasm</location>
    </subcellularLocation>
</comment>
<keyword evidence="5 14" id="KW-0479">Metal-binding</keyword>
<dbReference type="PANTHER" id="PTHR11777:SF9">
    <property type="entry name" value="ALANINE--TRNA LIGASE, CYTOPLASMIC"/>
    <property type="match status" value="1"/>
</dbReference>
<keyword evidence="18" id="KW-1185">Reference proteome</keyword>
<evidence type="ECO:0000313" key="17">
    <source>
        <dbReference type="EMBL" id="GIO27633.1"/>
    </source>
</evidence>
<dbReference type="GO" id="GO:0005524">
    <property type="term" value="F:ATP binding"/>
    <property type="evidence" value="ECO:0007669"/>
    <property type="project" value="UniProtKB-UniRule"/>
</dbReference>
<dbReference type="InterPro" id="IPR050058">
    <property type="entry name" value="Ala-tRNA_ligase"/>
</dbReference>
<dbReference type="InterPro" id="IPR003156">
    <property type="entry name" value="DHHA1_dom"/>
</dbReference>
<dbReference type="InterPro" id="IPR018163">
    <property type="entry name" value="Thr/Ala-tRNA-synth_IIc_edit"/>
</dbReference>
<dbReference type="GO" id="GO:0008270">
    <property type="term" value="F:zinc ion binding"/>
    <property type="evidence" value="ECO:0007669"/>
    <property type="project" value="UniProtKB-UniRule"/>
</dbReference>
<dbReference type="RefSeq" id="WP_212921112.1">
    <property type="nucleotide sequence ID" value="NZ_BORP01000004.1"/>
</dbReference>
<comment type="domain">
    <text evidence="14">Consists of three domains; the N-terminal catalytic domain, the editing domain and the C-terminal C-Ala domain. The editing domain removes incorrectly charged amino acids, while the C-Ala domain, along with tRNA(Ala), serves as a bridge to cooperatively bring together the editing and aminoacylation centers thus stimulating deacylation of misacylated tRNAs.</text>
</comment>
<evidence type="ECO:0000259" key="16">
    <source>
        <dbReference type="PROSITE" id="PS50860"/>
    </source>
</evidence>
<dbReference type="GO" id="GO:0004813">
    <property type="term" value="F:alanine-tRNA ligase activity"/>
    <property type="evidence" value="ECO:0007669"/>
    <property type="project" value="UniProtKB-UniRule"/>
</dbReference>
<dbReference type="GO" id="GO:0016740">
    <property type="term" value="F:transferase activity"/>
    <property type="evidence" value="ECO:0007669"/>
    <property type="project" value="UniProtKB-ARBA"/>
</dbReference>
<dbReference type="Gene3D" id="6.10.250.550">
    <property type="match status" value="1"/>
</dbReference>
<dbReference type="InterPro" id="IPR018164">
    <property type="entry name" value="Ala-tRNA-synth_IIc_N"/>
</dbReference>
<proteinExistence type="inferred from homology"/>
<dbReference type="FunFam" id="3.30.54.20:FF:000001">
    <property type="entry name" value="Alanine--tRNA ligase"/>
    <property type="match status" value="1"/>
</dbReference>
<keyword evidence="4 14" id="KW-0436">Ligase</keyword>
<dbReference type="FunFam" id="3.10.310.40:FF:000001">
    <property type="entry name" value="Alanine--tRNA ligase"/>
    <property type="match status" value="1"/>
</dbReference>
<dbReference type="Pfam" id="PF02272">
    <property type="entry name" value="DHHA1"/>
    <property type="match status" value="1"/>
</dbReference>
<dbReference type="SMART" id="SM00863">
    <property type="entry name" value="tRNA_SAD"/>
    <property type="match status" value="1"/>
</dbReference>
<comment type="catalytic activity">
    <reaction evidence="13 14">
        <text>tRNA(Ala) + L-alanine + ATP = L-alanyl-tRNA(Ala) + AMP + diphosphate</text>
        <dbReference type="Rhea" id="RHEA:12540"/>
        <dbReference type="Rhea" id="RHEA-COMP:9657"/>
        <dbReference type="Rhea" id="RHEA-COMP:9923"/>
        <dbReference type="ChEBI" id="CHEBI:30616"/>
        <dbReference type="ChEBI" id="CHEBI:33019"/>
        <dbReference type="ChEBI" id="CHEBI:57972"/>
        <dbReference type="ChEBI" id="CHEBI:78442"/>
        <dbReference type="ChEBI" id="CHEBI:78497"/>
        <dbReference type="ChEBI" id="CHEBI:456215"/>
        <dbReference type="EC" id="6.1.1.7"/>
    </reaction>
</comment>
<dbReference type="InterPro" id="IPR009000">
    <property type="entry name" value="Transl_B-barrel_sf"/>
</dbReference>
<evidence type="ECO:0000313" key="18">
    <source>
        <dbReference type="Proteomes" id="UP000676917"/>
    </source>
</evidence>
<feature type="binding site" evidence="14">
    <location>
        <position position="570"/>
    </location>
    <ligand>
        <name>Zn(2+)</name>
        <dbReference type="ChEBI" id="CHEBI:29105"/>
    </ligand>
</feature>
<dbReference type="FunFam" id="2.40.30.130:FF:000001">
    <property type="entry name" value="Alanine--tRNA ligase"/>
    <property type="match status" value="1"/>
</dbReference>
<dbReference type="NCBIfam" id="TIGR00344">
    <property type="entry name" value="alaS"/>
    <property type="match status" value="1"/>
</dbReference>
<dbReference type="PANTHER" id="PTHR11777">
    <property type="entry name" value="ALANYL-TRNA SYNTHETASE"/>
    <property type="match status" value="1"/>
</dbReference>
<dbReference type="InterPro" id="IPR045864">
    <property type="entry name" value="aa-tRNA-synth_II/BPL/LPL"/>
</dbReference>
<evidence type="ECO:0000256" key="2">
    <source>
        <dbReference type="ARBA" id="ARBA00022490"/>
    </source>
</evidence>
<reference evidence="17" key="1">
    <citation type="submission" date="2021-03" db="EMBL/GenBank/DDBJ databases">
        <title>Antimicrobial resistance genes in bacteria isolated from Japanese honey, and their potential for conferring macrolide and lincosamide resistance in the American foulbrood pathogen Paenibacillus larvae.</title>
        <authorList>
            <person name="Okamoto M."/>
            <person name="Kumagai M."/>
            <person name="Kanamori H."/>
            <person name="Takamatsu D."/>
        </authorList>
    </citation>
    <scope>NUCLEOTIDE SEQUENCE</scope>
    <source>
        <strain evidence="17">J43TS3</strain>
    </source>
</reference>
<feature type="coiled-coil region" evidence="15">
    <location>
        <begin position="419"/>
        <end position="446"/>
    </location>
</feature>
<sequence>MKQLTSAQIRQMYLDFFQEKGHKVEPSASLVPQDDPTLLWINSGVATLKKYFDGRVIPENPRIVNAQKSIRTNDIENVGYTARHHTFFEMLGNFSIGDYFKKEAIEWAWEFLTSDKWLGLDPERLSVTVHPEDDEAYDMWLNDINIPKDRIIRLEENFWDIGEGPSGPNTEIFYDRGVEYGNNPDDPELYPGGENDRYLEVWNLVFSQFNHNPDDTYTPLPKKNIDTGMGLERIVSVIQDVPTNFETDLFMPIIQKTEELANVKYGVDKASDTAYKVIADHIRTVSFAISDGALPSNDGRGYVLRRLIRRAVRFAKEIGIEKPFMYELVETVGTIMKDFYPTVLNQADFISSIIKVEEERFHETLHEGLDILTAIIEKEKEKGSTIFPGKEVFRLYDTYGFPKELTTEYVEQLGFTVDEAGYEAEMEKQRERARNARQKVDSMHVQDEVLGKLDMKSEFVGYDTLRIETKIAAMIKDGEFVDVAGAGDEVLIFLEETPFYAESGGQIADHGIISSHTGKALVNNVQKSPKQQNIHFAIIDNGELHVGDTVQAEVEEELRNLTIKNHTATHLLHQALKDVLGKHVNQAGSLVTPERLRFDFSHFNAVTKEELEQIEHIVNEKIWNSISLDISYKNLQEAKEMGAMALFGEKYGEIVRVVRIGEYSLELCGGCHVRNTSEIGLFKIVSEGGIGAGTRRIEAVTSKYAFEFLSGKLAVLHSTAQLLKTNEERVVDRVESLFHEMKALQKENDSLSAKLSNLEASSILDQVEEVNGIQVLAQKVNVKDMNQLRAMVDDLKQKLGSAIILLATDNDQKVQLAAGVSKDLMAKGLHAGNLIKQAAQLCGGGGGGRPDMAQAGGKDATKIPAALAYVKDYVNESVK</sequence>
<dbReference type="SUPFAM" id="SSF55681">
    <property type="entry name" value="Class II aaRS and biotin synthetases"/>
    <property type="match status" value="1"/>
</dbReference>
<evidence type="ECO:0000256" key="6">
    <source>
        <dbReference type="ARBA" id="ARBA00022741"/>
    </source>
</evidence>
<comment type="function">
    <text evidence="12 14">Catalyzes the attachment of alanine to tRNA(Ala) in a two-step reaction: alanine is first activated by ATP to form Ala-AMP and then transferred to the acceptor end of tRNA(Ala). Also edits incorrectly charged Ser-tRNA(Ala) and Gly-tRNA(Ala) via its editing domain.</text>
</comment>
<dbReference type="InterPro" id="IPR018162">
    <property type="entry name" value="Ala-tRNA-ligase_IIc_anticod-bd"/>
</dbReference>
<keyword evidence="10 14" id="KW-0648">Protein biosynthesis</keyword>
<evidence type="ECO:0000256" key="15">
    <source>
        <dbReference type="SAM" id="Coils"/>
    </source>
</evidence>